<evidence type="ECO:0000256" key="6">
    <source>
        <dbReference type="SAM" id="MobiDB-lite"/>
    </source>
</evidence>
<evidence type="ECO:0000256" key="1">
    <source>
        <dbReference type="ARBA" id="ARBA00004651"/>
    </source>
</evidence>
<feature type="compositionally biased region" description="Basic residues" evidence="6">
    <location>
        <begin position="311"/>
        <end position="320"/>
    </location>
</feature>
<feature type="transmembrane region" description="Helical" evidence="7">
    <location>
        <begin position="230"/>
        <end position="249"/>
    </location>
</feature>
<evidence type="ECO:0000313" key="9">
    <source>
        <dbReference type="Proteomes" id="UP000198661"/>
    </source>
</evidence>
<feature type="transmembrane region" description="Helical" evidence="7">
    <location>
        <begin position="111"/>
        <end position="134"/>
    </location>
</feature>
<keyword evidence="5 7" id="KW-0472">Membrane</keyword>
<dbReference type="Pfam" id="PF09678">
    <property type="entry name" value="Caa3_CtaG"/>
    <property type="match status" value="1"/>
</dbReference>
<evidence type="ECO:0000256" key="7">
    <source>
        <dbReference type="SAM" id="Phobius"/>
    </source>
</evidence>
<feature type="transmembrane region" description="Helical" evidence="7">
    <location>
        <begin position="146"/>
        <end position="170"/>
    </location>
</feature>
<feature type="transmembrane region" description="Helical" evidence="7">
    <location>
        <begin position="79"/>
        <end position="99"/>
    </location>
</feature>
<proteinExistence type="predicted"/>
<dbReference type="EMBL" id="FOOK01000001">
    <property type="protein sequence ID" value="SFF64324.1"/>
    <property type="molecule type" value="Genomic_DNA"/>
</dbReference>
<gene>
    <name evidence="8" type="ORF">SAMN04488025_101136</name>
</gene>
<dbReference type="OrthoDB" id="128422at2"/>
<dbReference type="STRING" id="201973.SAMN04488025_101136"/>
<evidence type="ECO:0000256" key="3">
    <source>
        <dbReference type="ARBA" id="ARBA00022692"/>
    </source>
</evidence>
<dbReference type="Proteomes" id="UP000198661">
    <property type="component" value="Unassembled WGS sequence"/>
</dbReference>
<keyword evidence="4 7" id="KW-1133">Transmembrane helix</keyword>
<reference evidence="8 9" key="1">
    <citation type="submission" date="2016-10" db="EMBL/GenBank/DDBJ databases">
        <authorList>
            <person name="de Groot N.N."/>
        </authorList>
    </citation>
    <scope>NUCLEOTIDE SEQUENCE [LARGE SCALE GENOMIC DNA]</scope>
    <source>
        <strain evidence="8 9">DSM 44945</strain>
    </source>
</reference>
<keyword evidence="9" id="KW-1185">Reference proteome</keyword>
<dbReference type="RefSeq" id="WP_092035400.1">
    <property type="nucleotide sequence ID" value="NZ_FOOK01000001.1"/>
</dbReference>
<keyword evidence="2" id="KW-1003">Cell membrane</keyword>
<dbReference type="GO" id="GO:0005886">
    <property type="term" value="C:plasma membrane"/>
    <property type="evidence" value="ECO:0007669"/>
    <property type="project" value="UniProtKB-SubCell"/>
</dbReference>
<evidence type="ECO:0000256" key="5">
    <source>
        <dbReference type="ARBA" id="ARBA00023136"/>
    </source>
</evidence>
<feature type="transmembrane region" description="Helical" evidence="7">
    <location>
        <begin position="12"/>
        <end position="28"/>
    </location>
</feature>
<dbReference type="AlphaFoldDB" id="A0A1I2KBI3"/>
<feature type="transmembrane region" description="Helical" evidence="7">
    <location>
        <begin position="182"/>
        <end position="210"/>
    </location>
</feature>
<sequence>MWESFPGRWDSIWAGVLFACALLYEGAIRWLPAPSPLSNAPWKRGRPAFYSGLLLSYAALGSPLAPMAHHSFSVQMLRLSLLCWFAPILVLPGLPPGLLGPLAGGRWRRAVFSFLTHPAIALISFHLTFFIVFYPPVFDALASRPLPWAIAEGLLVLTAYLMWFPVFPPLRGWERLNEWKKMIYLTISALLLTPVSFWLLFADVSLYHVYETATNPFALDPVTEQKIAGAWMKLVQVFLFGGTLTYWFFRWVRKEQRKEPLSRKTAEKEAVARLLLNQRVALGKEVSSSENRSPKKRRKSSPKVISLPDRRQKKNPRIDP</sequence>
<accession>A0A1I2KBI3</accession>
<keyword evidence="3 7" id="KW-0812">Transmembrane</keyword>
<evidence type="ECO:0000256" key="4">
    <source>
        <dbReference type="ARBA" id="ARBA00022989"/>
    </source>
</evidence>
<feature type="transmembrane region" description="Helical" evidence="7">
    <location>
        <begin position="48"/>
        <end position="67"/>
    </location>
</feature>
<comment type="subcellular location">
    <subcellularLocation>
        <location evidence="1">Cell membrane</location>
        <topology evidence="1">Multi-pass membrane protein</topology>
    </subcellularLocation>
</comment>
<evidence type="ECO:0000313" key="8">
    <source>
        <dbReference type="EMBL" id="SFF64324.1"/>
    </source>
</evidence>
<name>A0A1I2KBI3_9BACL</name>
<dbReference type="InterPro" id="IPR019108">
    <property type="entry name" value="Caa3_assmbl_CtaG-rel"/>
</dbReference>
<organism evidence="8 9">
    <name type="scientific">Planifilum fulgidum</name>
    <dbReference type="NCBI Taxonomy" id="201973"/>
    <lineage>
        <taxon>Bacteria</taxon>
        <taxon>Bacillati</taxon>
        <taxon>Bacillota</taxon>
        <taxon>Bacilli</taxon>
        <taxon>Bacillales</taxon>
        <taxon>Thermoactinomycetaceae</taxon>
        <taxon>Planifilum</taxon>
    </lineage>
</organism>
<protein>
    <submittedName>
        <fullName evidence="8">Putative membrane protein</fullName>
    </submittedName>
</protein>
<feature type="region of interest" description="Disordered" evidence="6">
    <location>
        <begin position="284"/>
        <end position="320"/>
    </location>
</feature>
<evidence type="ECO:0000256" key="2">
    <source>
        <dbReference type="ARBA" id="ARBA00022475"/>
    </source>
</evidence>